<accession>A0AAE1X5P3</accession>
<reference evidence="1" key="2">
    <citation type="journal article" date="2024" name="Plant">
        <title>Genomic evolution and insights into agronomic trait innovations of Sesamum species.</title>
        <authorList>
            <person name="Miao H."/>
            <person name="Wang L."/>
            <person name="Qu L."/>
            <person name="Liu H."/>
            <person name="Sun Y."/>
            <person name="Le M."/>
            <person name="Wang Q."/>
            <person name="Wei S."/>
            <person name="Zheng Y."/>
            <person name="Lin W."/>
            <person name="Duan Y."/>
            <person name="Cao H."/>
            <person name="Xiong S."/>
            <person name="Wang X."/>
            <person name="Wei L."/>
            <person name="Li C."/>
            <person name="Ma Q."/>
            <person name="Ju M."/>
            <person name="Zhao R."/>
            <person name="Li G."/>
            <person name="Mu C."/>
            <person name="Tian Q."/>
            <person name="Mei H."/>
            <person name="Zhang T."/>
            <person name="Gao T."/>
            <person name="Zhang H."/>
        </authorList>
    </citation>
    <scope>NUCLEOTIDE SEQUENCE</scope>
    <source>
        <strain evidence="1">K16</strain>
    </source>
</reference>
<name>A0AAE1X5P3_9LAMI</name>
<comment type="caution">
    <text evidence="1">The sequence shown here is derived from an EMBL/GenBank/DDBJ whole genome shotgun (WGS) entry which is preliminary data.</text>
</comment>
<evidence type="ECO:0000313" key="1">
    <source>
        <dbReference type="EMBL" id="KAK4405759.1"/>
    </source>
</evidence>
<dbReference type="EMBL" id="JACGWL010000003">
    <property type="protein sequence ID" value="KAK4405759.1"/>
    <property type="molecule type" value="Genomic_DNA"/>
</dbReference>
<organism evidence="1 2">
    <name type="scientific">Sesamum angolense</name>
    <dbReference type="NCBI Taxonomy" id="2727404"/>
    <lineage>
        <taxon>Eukaryota</taxon>
        <taxon>Viridiplantae</taxon>
        <taxon>Streptophyta</taxon>
        <taxon>Embryophyta</taxon>
        <taxon>Tracheophyta</taxon>
        <taxon>Spermatophyta</taxon>
        <taxon>Magnoliopsida</taxon>
        <taxon>eudicotyledons</taxon>
        <taxon>Gunneridae</taxon>
        <taxon>Pentapetalae</taxon>
        <taxon>asterids</taxon>
        <taxon>lamiids</taxon>
        <taxon>Lamiales</taxon>
        <taxon>Pedaliaceae</taxon>
        <taxon>Sesamum</taxon>
    </lineage>
</organism>
<proteinExistence type="predicted"/>
<reference evidence="1" key="1">
    <citation type="submission" date="2020-06" db="EMBL/GenBank/DDBJ databases">
        <authorList>
            <person name="Li T."/>
            <person name="Hu X."/>
            <person name="Zhang T."/>
            <person name="Song X."/>
            <person name="Zhang H."/>
            <person name="Dai N."/>
            <person name="Sheng W."/>
            <person name="Hou X."/>
            <person name="Wei L."/>
        </authorList>
    </citation>
    <scope>NUCLEOTIDE SEQUENCE</scope>
    <source>
        <strain evidence="1">K16</strain>
        <tissue evidence="1">Leaf</tissue>
    </source>
</reference>
<dbReference type="Proteomes" id="UP001289374">
    <property type="component" value="Unassembled WGS sequence"/>
</dbReference>
<keyword evidence="2" id="KW-1185">Reference proteome</keyword>
<dbReference type="AlphaFoldDB" id="A0AAE1X5P3"/>
<protein>
    <submittedName>
        <fullName evidence="1">Mitochondrial protein</fullName>
    </submittedName>
</protein>
<gene>
    <name evidence="1" type="ORF">Sango_0582400</name>
</gene>
<sequence length="87" mass="9730">MLAKHLWRIMIHPERLLSRVLKARHFPTGDVFSATLGSRPSFTWRSIIAHDCSELVVDGEWARGLLFVSGVILGFPDHAPFGPSLAH</sequence>
<evidence type="ECO:0000313" key="2">
    <source>
        <dbReference type="Proteomes" id="UP001289374"/>
    </source>
</evidence>